<dbReference type="EMBL" id="CP060789">
    <property type="protein sequence ID" value="QNP55694.1"/>
    <property type="molecule type" value="Genomic_DNA"/>
</dbReference>
<dbReference type="GO" id="GO:0015768">
    <property type="term" value="P:maltose transport"/>
    <property type="evidence" value="ECO:0007669"/>
    <property type="project" value="TreeGrafter"/>
</dbReference>
<feature type="region of interest" description="Disordered" evidence="4">
    <location>
        <begin position="27"/>
        <end position="57"/>
    </location>
</feature>
<proteinExistence type="inferred from homology"/>
<gene>
    <name evidence="6" type="ORF">H9L22_16330</name>
</gene>
<dbReference type="InterPro" id="IPR006059">
    <property type="entry name" value="SBP"/>
</dbReference>
<keyword evidence="2" id="KW-0813">Transport</keyword>
<organism evidence="6 7">
    <name type="scientific">Tessaracoccus defluvii</name>
    <dbReference type="NCBI Taxonomy" id="1285901"/>
    <lineage>
        <taxon>Bacteria</taxon>
        <taxon>Bacillati</taxon>
        <taxon>Actinomycetota</taxon>
        <taxon>Actinomycetes</taxon>
        <taxon>Propionibacteriales</taxon>
        <taxon>Propionibacteriaceae</taxon>
        <taxon>Tessaracoccus</taxon>
    </lineage>
</organism>
<evidence type="ECO:0000256" key="2">
    <source>
        <dbReference type="ARBA" id="ARBA00022448"/>
    </source>
</evidence>
<keyword evidence="3 5" id="KW-0732">Signal</keyword>
<evidence type="ECO:0000256" key="1">
    <source>
        <dbReference type="ARBA" id="ARBA00008520"/>
    </source>
</evidence>
<feature type="chain" id="PRO_5028879635" evidence="5">
    <location>
        <begin position="23"/>
        <end position="454"/>
    </location>
</feature>
<feature type="signal peptide" evidence="5">
    <location>
        <begin position="1"/>
        <end position="22"/>
    </location>
</feature>
<evidence type="ECO:0000256" key="3">
    <source>
        <dbReference type="ARBA" id="ARBA00022729"/>
    </source>
</evidence>
<evidence type="ECO:0000256" key="4">
    <source>
        <dbReference type="SAM" id="MobiDB-lite"/>
    </source>
</evidence>
<dbReference type="Pfam" id="PF13416">
    <property type="entry name" value="SBP_bac_8"/>
    <property type="match status" value="1"/>
</dbReference>
<name>A0A7H0H578_9ACTN</name>
<dbReference type="CDD" id="cd14748">
    <property type="entry name" value="PBP2_UgpB"/>
    <property type="match status" value="1"/>
</dbReference>
<dbReference type="Proteomes" id="UP000516117">
    <property type="component" value="Chromosome"/>
</dbReference>
<keyword evidence="7" id="KW-1185">Reference proteome</keyword>
<dbReference type="PANTHER" id="PTHR30061:SF50">
    <property type="entry name" value="MALTOSE_MALTODEXTRIN-BINDING PERIPLASMIC PROTEIN"/>
    <property type="match status" value="1"/>
</dbReference>
<sequence>MKKLFRLCALALGASLAFTACAGGGGGGGGGGATDPAPSSSGSLPAVNEDGTVNDPESVEVDPNKLVFWSLFSGGDGAFMDQIITDYNGTSPSKGVQSVMLVWADYYTKLSTAVAANRGPDIGVSHVSKLPELVAKGIVQPIDEYATAAGTNWDDYPKASVDSVTFDGEKYAIPLDTHAWILYTNSDLLTAAGVAPDGDGMISIESSEEFLDVLGKIKASAPEGTAPISLSQQGDDPYRTWWATYFQLGGTPIVSDDGSEITIDKDKAVEAAEFVNSIWADGYSLEGIQDAQQLFQEGKAGMFFGGTWAVGPFSGTDGLNFGLQPFPSLFNGSDAGWADSHVLIIPTKKDRSAEDTQAAVDFINYVASEGGLTWASSGQIPSNKTVTDNPEYAKLPFRSNYMEAKETAILPPQNENFYALKETMITNLNMIWAGQAEPAQGIEDMISEMESDLS</sequence>
<dbReference type="GO" id="GO:1901982">
    <property type="term" value="F:maltose binding"/>
    <property type="evidence" value="ECO:0007669"/>
    <property type="project" value="TreeGrafter"/>
</dbReference>
<evidence type="ECO:0000313" key="7">
    <source>
        <dbReference type="Proteomes" id="UP000516117"/>
    </source>
</evidence>
<dbReference type="PROSITE" id="PS51257">
    <property type="entry name" value="PROKAR_LIPOPROTEIN"/>
    <property type="match status" value="1"/>
</dbReference>
<reference evidence="6 7" key="1">
    <citation type="submission" date="2020-08" db="EMBL/GenBank/DDBJ databases">
        <title>Genome sequence of Tessaracoccus defluvii JCM 17540T.</title>
        <authorList>
            <person name="Hyun D.-W."/>
            <person name="Bae J.-W."/>
        </authorList>
    </citation>
    <scope>NUCLEOTIDE SEQUENCE [LARGE SCALE GENOMIC DNA]</scope>
    <source>
        <strain evidence="6 7">JCM 17540</strain>
    </source>
</reference>
<dbReference type="GO" id="GO:0055052">
    <property type="term" value="C:ATP-binding cassette (ABC) transporter complex, substrate-binding subunit-containing"/>
    <property type="evidence" value="ECO:0007669"/>
    <property type="project" value="TreeGrafter"/>
</dbReference>
<dbReference type="RefSeq" id="WP_187720823.1">
    <property type="nucleotide sequence ID" value="NZ_BAABBL010000005.1"/>
</dbReference>
<protein>
    <submittedName>
        <fullName evidence="6">ABC transporter substrate-binding protein</fullName>
    </submittedName>
</protein>
<dbReference type="Gene3D" id="3.40.190.10">
    <property type="entry name" value="Periplasmic binding protein-like II"/>
    <property type="match status" value="1"/>
</dbReference>
<evidence type="ECO:0000256" key="5">
    <source>
        <dbReference type="SAM" id="SignalP"/>
    </source>
</evidence>
<dbReference type="AlphaFoldDB" id="A0A7H0H578"/>
<evidence type="ECO:0000313" key="6">
    <source>
        <dbReference type="EMBL" id="QNP55694.1"/>
    </source>
</evidence>
<dbReference type="PANTHER" id="PTHR30061">
    <property type="entry name" value="MALTOSE-BINDING PERIPLASMIC PROTEIN"/>
    <property type="match status" value="1"/>
</dbReference>
<dbReference type="GO" id="GO:0042956">
    <property type="term" value="P:maltodextrin transmembrane transport"/>
    <property type="evidence" value="ECO:0007669"/>
    <property type="project" value="TreeGrafter"/>
</dbReference>
<dbReference type="SUPFAM" id="SSF53850">
    <property type="entry name" value="Periplasmic binding protein-like II"/>
    <property type="match status" value="1"/>
</dbReference>
<accession>A0A7H0H578</accession>
<dbReference type="KEGG" id="tdf:H9L22_16330"/>
<comment type="similarity">
    <text evidence="1">Belongs to the bacterial solute-binding protein 1 family.</text>
</comment>